<evidence type="ECO:0000313" key="2">
    <source>
        <dbReference type="EMBL" id="ARW19001.1"/>
    </source>
</evidence>
<evidence type="ECO:0000313" key="3">
    <source>
        <dbReference type="Proteomes" id="UP000196118"/>
    </source>
</evidence>
<organism evidence="2 3">
    <name type="scientific">Pediococcus pentosaceus</name>
    <dbReference type="NCBI Taxonomy" id="1255"/>
    <lineage>
        <taxon>Bacteria</taxon>
        <taxon>Bacillati</taxon>
        <taxon>Bacillota</taxon>
        <taxon>Bacilli</taxon>
        <taxon>Lactobacillales</taxon>
        <taxon>Lactobacillaceae</taxon>
        <taxon>Pediococcus</taxon>
    </lineage>
</organism>
<proteinExistence type="predicted"/>
<dbReference type="InterPro" id="IPR013972">
    <property type="entry name" value="YcbB"/>
</dbReference>
<feature type="domain" description="YcbB" evidence="1">
    <location>
        <begin position="1"/>
        <end position="50"/>
    </location>
</feature>
<dbReference type="AlphaFoldDB" id="A0A1Y0VLC1"/>
<reference evidence="2 3" key="1">
    <citation type="submission" date="2017-05" db="EMBL/GenBank/DDBJ databases">
        <title>Genome sequence of Pediococcus pentosaceus strain SRCM100892.</title>
        <authorList>
            <person name="Cho S.H."/>
        </authorList>
    </citation>
    <scope>NUCLEOTIDE SEQUENCE [LARGE SCALE GENOMIC DNA]</scope>
    <source>
        <strain evidence="2 3">SRCM100892</strain>
    </source>
</reference>
<accession>A0A1Y0VLC1</accession>
<sequence length="59" mass="7079">MCIEYPENEVLLEYANSLFDFQNVYNEMQRIREVGAQRGQISIQHFFDGLLQESYREDT</sequence>
<dbReference type="Pfam" id="PF08664">
    <property type="entry name" value="YcbB"/>
    <property type="match status" value="1"/>
</dbReference>
<evidence type="ECO:0000259" key="1">
    <source>
        <dbReference type="Pfam" id="PF08664"/>
    </source>
</evidence>
<dbReference type="EMBL" id="CP021474">
    <property type="protein sequence ID" value="ARW19001.1"/>
    <property type="molecule type" value="Genomic_DNA"/>
</dbReference>
<protein>
    <recommendedName>
        <fullName evidence="1">YcbB domain-containing protein</fullName>
    </recommendedName>
</protein>
<dbReference type="Proteomes" id="UP000196118">
    <property type="component" value="Chromosome"/>
</dbReference>
<gene>
    <name evidence="2" type="ORF">S100892_00396</name>
</gene>
<name>A0A1Y0VLC1_PEDPE</name>